<name>A0A8H6Y086_9AGAR</name>
<reference evidence="2" key="1">
    <citation type="submission" date="2020-05" db="EMBL/GenBank/DDBJ databases">
        <title>Mycena genomes resolve the evolution of fungal bioluminescence.</title>
        <authorList>
            <person name="Tsai I.J."/>
        </authorList>
    </citation>
    <scope>NUCLEOTIDE SEQUENCE</scope>
    <source>
        <strain evidence="2">160909Yilan</strain>
    </source>
</reference>
<proteinExistence type="predicted"/>
<feature type="domain" description="F-box" evidence="1">
    <location>
        <begin position="4"/>
        <end position="50"/>
    </location>
</feature>
<dbReference type="InterPro" id="IPR036047">
    <property type="entry name" value="F-box-like_dom_sf"/>
</dbReference>
<dbReference type="Proteomes" id="UP000623467">
    <property type="component" value="Unassembled WGS sequence"/>
</dbReference>
<accession>A0A8H6Y086</accession>
<dbReference type="EMBL" id="JACAZH010000016">
    <property type="protein sequence ID" value="KAF7349492.1"/>
    <property type="molecule type" value="Genomic_DNA"/>
</dbReference>
<gene>
    <name evidence="2" type="ORF">MSAN_01739500</name>
</gene>
<evidence type="ECO:0000259" key="1">
    <source>
        <dbReference type="PROSITE" id="PS50181"/>
    </source>
</evidence>
<dbReference type="OrthoDB" id="3034290at2759"/>
<comment type="caution">
    <text evidence="2">The sequence shown here is derived from an EMBL/GenBank/DDBJ whole genome shotgun (WGS) entry which is preliminary data.</text>
</comment>
<dbReference type="InterPro" id="IPR001810">
    <property type="entry name" value="F-box_dom"/>
</dbReference>
<sequence>MSITLLLSDLPADIIFSVFACCDIASVVSVGQTCCALHTLALEKSVWLVLLDDLRRRCIFDRNCTPNLEMLSTAEMIEVVKRLLIEPQTWSPTEHNSVAEISRTITLHPKITTEHSYWNVPELLRSGRYVLFINSYRLKCWSAVDDRLVWTHISSMDNMKVYGFATEEADAEITIIVCFTARLNNELENYVEIVDLDLQTGTHISLLVARVPDYGHMNTNMLSEPAICGAFAAVRSSVGWGDLYMVVNWREKLYLVLQSELEAELHGALIPGHILLGDEELYLISSPTLSPYWAPTIAPDFPAEFLPVSRKDIPKLRPLEASHAEQGFIRLYAHESPIRDGHYFVWIYGAHSLHHRDTFLSYRLSILTNEEPQWSPRSGPLERGLTHAYYPITYGGHSIASGTSHERAVFTVFSAASASPEIQVDLPPSAALRIDIAPYSGALTHSTDSSVVIQYYK</sequence>
<protein>
    <recommendedName>
        <fullName evidence="1">F-box domain-containing protein</fullName>
    </recommendedName>
</protein>
<evidence type="ECO:0000313" key="2">
    <source>
        <dbReference type="EMBL" id="KAF7349492.1"/>
    </source>
</evidence>
<dbReference type="SUPFAM" id="SSF81383">
    <property type="entry name" value="F-box domain"/>
    <property type="match status" value="1"/>
</dbReference>
<keyword evidence="3" id="KW-1185">Reference proteome</keyword>
<organism evidence="2 3">
    <name type="scientific">Mycena sanguinolenta</name>
    <dbReference type="NCBI Taxonomy" id="230812"/>
    <lineage>
        <taxon>Eukaryota</taxon>
        <taxon>Fungi</taxon>
        <taxon>Dikarya</taxon>
        <taxon>Basidiomycota</taxon>
        <taxon>Agaricomycotina</taxon>
        <taxon>Agaricomycetes</taxon>
        <taxon>Agaricomycetidae</taxon>
        <taxon>Agaricales</taxon>
        <taxon>Marasmiineae</taxon>
        <taxon>Mycenaceae</taxon>
        <taxon>Mycena</taxon>
    </lineage>
</organism>
<dbReference type="PROSITE" id="PS50181">
    <property type="entry name" value="FBOX"/>
    <property type="match status" value="1"/>
</dbReference>
<dbReference type="AlphaFoldDB" id="A0A8H6Y086"/>
<evidence type="ECO:0000313" key="3">
    <source>
        <dbReference type="Proteomes" id="UP000623467"/>
    </source>
</evidence>